<evidence type="ECO:0000313" key="3">
    <source>
        <dbReference type="Proteomes" id="UP000003178"/>
    </source>
</evidence>
<sequence length="157" mass="17190">MPSAKTTPNLGLNAWEGNETVRREDFYNDNQKVDKAVGDLKTAIENIDLADTNISIIDAKNKFEGTTLDKVLDEIDDKIVDTNNKVDNIDLSANKVKYTDTHKLGATDVQKAIDALATKVKALETKTQSLEQELTGQVARLSGINTELETEIGTPTV</sequence>
<protein>
    <submittedName>
        <fullName evidence="2">Uncharacterized protein</fullName>
    </submittedName>
</protein>
<name>B6FWY4_PEPHT</name>
<evidence type="ECO:0000313" key="2">
    <source>
        <dbReference type="EMBL" id="EEA86045.1"/>
    </source>
</evidence>
<dbReference type="Proteomes" id="UP000003178">
    <property type="component" value="Unassembled WGS sequence"/>
</dbReference>
<dbReference type="HOGENOM" id="CLU_1701183_0_0_9"/>
<accession>B6FWY4</accession>
<gene>
    <name evidence="2" type="ORF">CLOHIR_00383</name>
</gene>
<keyword evidence="3" id="KW-1185">Reference proteome</keyword>
<feature type="coiled-coil region" evidence="1">
    <location>
        <begin position="106"/>
        <end position="133"/>
    </location>
</feature>
<dbReference type="EMBL" id="ABWP01000011">
    <property type="protein sequence ID" value="EEA86045.1"/>
    <property type="molecule type" value="Genomic_DNA"/>
</dbReference>
<proteinExistence type="predicted"/>
<dbReference type="STRING" id="500633.CLOHIR_00383"/>
<evidence type="ECO:0000256" key="1">
    <source>
        <dbReference type="SAM" id="Coils"/>
    </source>
</evidence>
<dbReference type="RefSeq" id="WP_006439305.1">
    <property type="nucleotide sequence ID" value="NZ_DS995355.1"/>
</dbReference>
<reference evidence="2 3" key="2">
    <citation type="submission" date="2008-10" db="EMBL/GenBank/DDBJ databases">
        <title>Draft genome sequence of Clostridium hiranonis (DSM 13275).</title>
        <authorList>
            <person name="Sudarsanam P."/>
            <person name="Ley R."/>
            <person name="Guruge J."/>
            <person name="Turnbaugh P.J."/>
            <person name="Mahowald M."/>
            <person name="Liep D."/>
            <person name="Gordon J."/>
        </authorList>
    </citation>
    <scope>NUCLEOTIDE SEQUENCE [LARGE SCALE GENOMIC DNA]</scope>
    <source>
        <strain evidence="2 3">DSM 13275</strain>
    </source>
</reference>
<dbReference type="AlphaFoldDB" id="B6FWY4"/>
<keyword evidence="1" id="KW-0175">Coiled coil</keyword>
<reference evidence="2 3" key="1">
    <citation type="submission" date="2008-09" db="EMBL/GenBank/DDBJ databases">
        <authorList>
            <person name="Fulton L."/>
            <person name="Clifton S."/>
            <person name="Fulton B."/>
            <person name="Xu J."/>
            <person name="Minx P."/>
            <person name="Pepin K.H."/>
            <person name="Johnson M."/>
            <person name="Thiruvilangam P."/>
            <person name="Bhonagiri V."/>
            <person name="Nash W.E."/>
            <person name="Mardis E.R."/>
            <person name="Wilson R.K."/>
        </authorList>
    </citation>
    <scope>NUCLEOTIDE SEQUENCE [LARGE SCALE GENOMIC DNA]</scope>
    <source>
        <strain evidence="2 3">DSM 13275</strain>
    </source>
</reference>
<organism evidence="2 3">
    <name type="scientific">Peptacetobacter hiranonis (strain DSM 13275 / JCM 10541 / KCTC 15199 / TO-931)</name>
    <name type="common">Clostridium hiranonis</name>
    <dbReference type="NCBI Taxonomy" id="500633"/>
    <lineage>
        <taxon>Bacteria</taxon>
        <taxon>Bacillati</taxon>
        <taxon>Bacillota</taxon>
        <taxon>Clostridia</taxon>
        <taxon>Peptostreptococcales</taxon>
        <taxon>Peptostreptococcaceae</taxon>
        <taxon>Peptacetobacter</taxon>
    </lineage>
</organism>
<comment type="caution">
    <text evidence="2">The sequence shown here is derived from an EMBL/GenBank/DDBJ whole genome shotgun (WGS) entry which is preliminary data.</text>
</comment>
<dbReference type="OrthoDB" id="1933804at2"/>